<dbReference type="EMBL" id="BLXT01008519">
    <property type="protein sequence ID" value="GFO49846.1"/>
    <property type="molecule type" value="Genomic_DNA"/>
</dbReference>
<evidence type="ECO:0000313" key="2">
    <source>
        <dbReference type="EMBL" id="GFO49846.1"/>
    </source>
</evidence>
<dbReference type="AlphaFoldDB" id="A0AAV4E164"/>
<reference evidence="2 3" key="1">
    <citation type="journal article" date="2021" name="Elife">
        <title>Chloroplast acquisition without the gene transfer in kleptoplastic sea slugs, Plakobranchus ocellatus.</title>
        <authorList>
            <person name="Maeda T."/>
            <person name="Takahashi S."/>
            <person name="Yoshida T."/>
            <person name="Shimamura S."/>
            <person name="Takaki Y."/>
            <person name="Nagai Y."/>
            <person name="Toyoda A."/>
            <person name="Suzuki Y."/>
            <person name="Arimoto A."/>
            <person name="Ishii H."/>
            <person name="Satoh N."/>
            <person name="Nishiyama T."/>
            <person name="Hasebe M."/>
            <person name="Maruyama T."/>
            <person name="Minagawa J."/>
            <person name="Obokata J."/>
            <person name="Shigenobu S."/>
        </authorList>
    </citation>
    <scope>NUCLEOTIDE SEQUENCE [LARGE SCALE GENOMIC DNA]</scope>
</reference>
<gene>
    <name evidence="2" type="ORF">PoB_007635100</name>
</gene>
<evidence type="ECO:0000256" key="1">
    <source>
        <dbReference type="SAM" id="MobiDB-lite"/>
    </source>
</evidence>
<dbReference type="Proteomes" id="UP000735302">
    <property type="component" value="Unassembled WGS sequence"/>
</dbReference>
<protein>
    <submittedName>
        <fullName evidence="2">Uncharacterized protein</fullName>
    </submittedName>
</protein>
<proteinExistence type="predicted"/>
<keyword evidence="3" id="KW-1185">Reference proteome</keyword>
<sequence>MLAVCLAASCLSKATPRPPPPTTPAPTMDDRVSQLEGILHGLSRQVMLQQFFLEEKVRSDGNSGLKTTRLTKDGTRNFYQPAIIDRSYLAMHDHANYDRTGSTIPQNGSFGGTEDSEPTLRPAETLLLRVRDSPPTPWPNGGPESLRA</sequence>
<evidence type="ECO:0000313" key="3">
    <source>
        <dbReference type="Proteomes" id="UP000735302"/>
    </source>
</evidence>
<accession>A0AAV4E164</accession>
<name>A0AAV4E164_9GAST</name>
<organism evidence="2 3">
    <name type="scientific">Plakobranchus ocellatus</name>
    <dbReference type="NCBI Taxonomy" id="259542"/>
    <lineage>
        <taxon>Eukaryota</taxon>
        <taxon>Metazoa</taxon>
        <taxon>Spiralia</taxon>
        <taxon>Lophotrochozoa</taxon>
        <taxon>Mollusca</taxon>
        <taxon>Gastropoda</taxon>
        <taxon>Heterobranchia</taxon>
        <taxon>Euthyneura</taxon>
        <taxon>Panpulmonata</taxon>
        <taxon>Sacoglossa</taxon>
        <taxon>Placobranchoidea</taxon>
        <taxon>Plakobranchidae</taxon>
        <taxon>Plakobranchus</taxon>
    </lineage>
</organism>
<comment type="caution">
    <text evidence="2">The sequence shown here is derived from an EMBL/GenBank/DDBJ whole genome shotgun (WGS) entry which is preliminary data.</text>
</comment>
<feature type="compositionally biased region" description="Polar residues" evidence="1">
    <location>
        <begin position="99"/>
        <end position="108"/>
    </location>
</feature>
<feature type="region of interest" description="Disordered" evidence="1">
    <location>
        <begin position="99"/>
        <end position="148"/>
    </location>
</feature>